<dbReference type="PANTHER" id="PTHR39173:SF1">
    <property type="entry name" value="ACETYLTRANSFERASE"/>
    <property type="match status" value="1"/>
</dbReference>
<dbReference type="STRING" id="413999.CBO0901"/>
<name>A0A1L3NH23_CLOSG</name>
<sequence>MDSSREETVMDGLVPSSTYLAIRLVYNKLIGMIDIRHKLNDYLFQFGGHIGYSVRKSQRRKGYAKEMLHLALEKCKDMNIKKVLITCSKENIASAETIIYNGGVLENEISKGERITQRYWISLFK</sequence>
<evidence type="ECO:0000313" key="2">
    <source>
        <dbReference type="EMBL" id="APH15417.1"/>
    </source>
</evidence>
<accession>A0A1L3NH23</accession>
<dbReference type="Gene3D" id="3.40.630.30">
    <property type="match status" value="1"/>
</dbReference>
<dbReference type="PANTHER" id="PTHR39173">
    <property type="entry name" value="ACETYLTRANSFERASE"/>
    <property type="match status" value="1"/>
</dbReference>
<evidence type="ECO:0000313" key="3">
    <source>
        <dbReference type="Proteomes" id="UP000182204"/>
    </source>
</evidence>
<reference evidence="2 3" key="1">
    <citation type="submission" date="2015-11" db="EMBL/GenBank/DDBJ databases">
        <authorList>
            <person name="Hill K.K."/>
            <person name="Shirey T.B."/>
            <person name="Raphael B."/>
            <person name="Daligault H.E."/>
            <person name="Davenport K.W."/>
            <person name="Bruce D.C."/>
            <person name="Foley B.T."/>
            <person name="Johnson S.L."/>
        </authorList>
    </citation>
    <scope>NUCLEOTIDE SEQUENCE [LARGE SCALE GENOMIC DNA]</scope>
    <source>
        <strain evidence="2 3">CDC_1632</strain>
    </source>
</reference>
<evidence type="ECO:0000259" key="1">
    <source>
        <dbReference type="PROSITE" id="PS51186"/>
    </source>
</evidence>
<proteinExistence type="predicted"/>
<dbReference type="InterPro" id="IPR016181">
    <property type="entry name" value="Acyl_CoA_acyltransferase"/>
</dbReference>
<dbReference type="InterPro" id="IPR000182">
    <property type="entry name" value="GNAT_dom"/>
</dbReference>
<dbReference type="EMBL" id="CP013243">
    <property type="protein sequence ID" value="APH15417.1"/>
    <property type="molecule type" value="Genomic_DNA"/>
</dbReference>
<dbReference type="AlphaFoldDB" id="A0A1L3NH23"/>
<dbReference type="Proteomes" id="UP000182204">
    <property type="component" value="Chromosome"/>
</dbReference>
<dbReference type="Pfam" id="PF13302">
    <property type="entry name" value="Acetyltransf_3"/>
    <property type="match status" value="1"/>
</dbReference>
<gene>
    <name evidence="2" type="ORF">NPD5_1161</name>
</gene>
<feature type="domain" description="N-acetyltransferase" evidence="1">
    <location>
        <begin position="1"/>
        <end position="125"/>
    </location>
</feature>
<dbReference type="SUPFAM" id="SSF55729">
    <property type="entry name" value="Acyl-CoA N-acyltransferases (Nat)"/>
    <property type="match status" value="1"/>
</dbReference>
<protein>
    <submittedName>
        <fullName evidence="2">Acetyltransferase family protein</fullName>
    </submittedName>
</protein>
<organism evidence="2 3">
    <name type="scientific">Clostridium sporogenes</name>
    <dbReference type="NCBI Taxonomy" id="1509"/>
    <lineage>
        <taxon>Bacteria</taxon>
        <taxon>Bacillati</taxon>
        <taxon>Bacillota</taxon>
        <taxon>Clostridia</taxon>
        <taxon>Eubacteriales</taxon>
        <taxon>Clostridiaceae</taxon>
        <taxon>Clostridium</taxon>
    </lineage>
</organism>
<keyword evidence="2" id="KW-0808">Transferase</keyword>
<dbReference type="PROSITE" id="PS51186">
    <property type="entry name" value="GNAT"/>
    <property type="match status" value="1"/>
</dbReference>
<dbReference type="GO" id="GO:0016747">
    <property type="term" value="F:acyltransferase activity, transferring groups other than amino-acyl groups"/>
    <property type="evidence" value="ECO:0007669"/>
    <property type="project" value="InterPro"/>
</dbReference>
<dbReference type="CDD" id="cd04301">
    <property type="entry name" value="NAT_SF"/>
    <property type="match status" value="1"/>
</dbReference>